<evidence type="ECO:0008006" key="4">
    <source>
        <dbReference type="Google" id="ProtNLM"/>
    </source>
</evidence>
<feature type="chain" id="PRO_5003188784" description="Lipoprotein" evidence="1">
    <location>
        <begin position="23"/>
        <end position="54"/>
    </location>
</feature>
<sequence length="54" mass="5659">MKILKYKIILLSLISLTLASCGSTTDEPLAPTNHHISVAEAAAKAIAAAKKIVK</sequence>
<feature type="signal peptide" evidence="1">
    <location>
        <begin position="1"/>
        <end position="22"/>
    </location>
</feature>
<evidence type="ECO:0000313" key="2">
    <source>
        <dbReference type="EMBL" id="ADR52663.1"/>
    </source>
</evidence>
<dbReference type="AlphaFoldDB" id="E4UDI5"/>
<organism evidence="2 3">
    <name type="scientific">Liberibacter solanacearum (strain CLso-ZC1)</name>
    <dbReference type="NCBI Taxonomy" id="658172"/>
    <lineage>
        <taxon>Bacteria</taxon>
        <taxon>Pseudomonadati</taxon>
        <taxon>Pseudomonadota</taxon>
        <taxon>Alphaproteobacteria</taxon>
        <taxon>Hyphomicrobiales</taxon>
        <taxon>Rhizobiaceae</taxon>
        <taxon>Liberibacter</taxon>
    </lineage>
</organism>
<dbReference type="STRING" id="658172.CKC_04570"/>
<reference key="2">
    <citation type="submission" date="2010-11" db="EMBL/GenBank/DDBJ databases">
        <authorList>
            <person name="Lin H."/>
            <person name="Doddapaneni H.V."/>
            <person name="Lou B."/>
            <person name="Civerolo E.L."/>
            <person name="Chen C."/>
            <person name="Duan Y."/>
            <person name="Zhou L."/>
            <person name="Glynn J."/>
        </authorList>
    </citation>
    <scope>NUCLEOTIDE SEQUENCE</scope>
    <source>
        <strain>CLso-ZC1</strain>
    </source>
</reference>
<reference evidence="3" key="1">
    <citation type="submission" date="2010-11" db="EMBL/GenBank/DDBJ databases">
        <title>Complete genome sequence of Candidatus Liberibacter solanacearum CLso-ZC1.</title>
        <authorList>
            <person name="Lin H."/>
            <person name="Doddapaneni H.V."/>
            <person name="Lou B."/>
            <person name="Civerolo E.L."/>
            <person name="Chen C."/>
            <person name="Duan Y."/>
            <person name="Zhou L."/>
            <person name="Glynn J."/>
        </authorList>
    </citation>
    <scope>NUCLEOTIDE SEQUENCE [LARGE SCALE GENOMIC DNA]</scope>
    <source>
        <strain evidence="3">CLso-ZC1</strain>
    </source>
</reference>
<dbReference type="PROSITE" id="PS51257">
    <property type="entry name" value="PROKAR_LIPOPROTEIN"/>
    <property type="match status" value="1"/>
</dbReference>
<evidence type="ECO:0000313" key="3">
    <source>
        <dbReference type="Proteomes" id="UP000007038"/>
    </source>
</evidence>
<dbReference type="HOGENOM" id="CLU_3044979_0_0_5"/>
<gene>
    <name evidence="2" type="ordered locus">CKC_04570</name>
</gene>
<accession>E4UDI5</accession>
<proteinExistence type="predicted"/>
<dbReference type="RefSeq" id="WP_013462319.1">
    <property type="nucleotide sequence ID" value="NC_014774.1"/>
</dbReference>
<evidence type="ECO:0000256" key="1">
    <source>
        <dbReference type="SAM" id="SignalP"/>
    </source>
</evidence>
<protein>
    <recommendedName>
        <fullName evidence="4">Lipoprotein</fullName>
    </recommendedName>
</protein>
<dbReference type="Proteomes" id="UP000007038">
    <property type="component" value="Chromosome"/>
</dbReference>
<dbReference type="KEGG" id="lso:CKC_04570"/>
<dbReference type="GeneID" id="96886647"/>
<keyword evidence="1" id="KW-0732">Signal</keyword>
<reference evidence="2 3" key="3">
    <citation type="journal article" date="2011" name="PLoS ONE">
        <title>The Complete Genome Sequence of 'Candidatus Liberibacter solanacearum', the Bacterium Associated with Potato Zebra Chip Disease.</title>
        <authorList>
            <person name="Lin H."/>
            <person name="Lou B."/>
            <person name="Glynn J.M."/>
            <person name="Doddapaneni H."/>
            <person name="Civerolo E.L."/>
            <person name="Chen C."/>
            <person name="Duan Y."/>
            <person name="Zhou L."/>
            <person name="Vahling C.M."/>
        </authorList>
    </citation>
    <scope>NUCLEOTIDE SEQUENCE [LARGE SCALE GENOMIC DNA]</scope>
    <source>
        <strain evidence="2 3">CLso-ZC1</strain>
    </source>
</reference>
<name>E4UDI5_LIBSC</name>
<dbReference type="EMBL" id="CP002371">
    <property type="protein sequence ID" value="ADR52663.1"/>
    <property type="molecule type" value="Genomic_DNA"/>
</dbReference>